<dbReference type="PIRSF" id="PIRSF001123">
    <property type="entry name" value="PepA_GA"/>
    <property type="match status" value="1"/>
</dbReference>
<comment type="caution">
    <text evidence="9">The sequence shown here is derived from an EMBL/GenBank/DDBJ whole genome shotgun (WGS) entry which is preliminary data.</text>
</comment>
<dbReference type="SUPFAM" id="SSF55031">
    <property type="entry name" value="Bacterial exopeptidase dimerisation domain"/>
    <property type="match status" value="1"/>
</dbReference>
<keyword evidence="5" id="KW-0862">Zinc</keyword>
<evidence type="ECO:0000256" key="4">
    <source>
        <dbReference type="ARBA" id="ARBA00022801"/>
    </source>
</evidence>
<dbReference type="PROSITE" id="PS00758">
    <property type="entry name" value="ARGE_DAPE_CPG2_1"/>
    <property type="match status" value="1"/>
</dbReference>
<evidence type="ECO:0000256" key="7">
    <source>
        <dbReference type="PIRNR" id="PIRNR001123"/>
    </source>
</evidence>
<dbReference type="InterPro" id="IPR008007">
    <property type="entry name" value="Peptidase_M42"/>
</dbReference>
<sequence>MSEIVKIFLELAKIPSPSKKERPVAEYIKNYLAKYPTIEVLEDRTGQKIDGNCGNLIVKIPGGSPHILFDAHMDTVAPCDAINPQLKNGVITSDGTSILGADDKSGLALMLALIDHLMTDDFPHPTCTFLFTVCEEQSLMGAKLLEQKYLDSVDYIYVLDGEGPIGTAVVKTPHGCKGTLKVIGKEAHAGVCPEEGINAFVVAAEAVSALSIGRIDGETTCNIGVAQGGTVTNVVMGELSLQFEARSFSPQKLEELTNHVKETFARVCQQYGAQFEETLQLGTPGYQLADTVPILTAFKKACEHEAVVYQGAACGGGSNANVYRMRGINAVNLSTNMQNIHSVNEQIAAADLEKMLAVLKQLLQKVN</sequence>
<evidence type="ECO:0000256" key="3">
    <source>
        <dbReference type="ARBA" id="ARBA00022723"/>
    </source>
</evidence>
<dbReference type="PANTHER" id="PTHR42994">
    <property type="entry name" value="PEPTIDASE T"/>
    <property type="match status" value="1"/>
</dbReference>
<protein>
    <submittedName>
        <fullName evidence="9">M20/M25/M40 family metallo-hydrolase</fullName>
    </submittedName>
</protein>
<keyword evidence="4" id="KW-0378">Hydrolase</keyword>
<evidence type="ECO:0000256" key="1">
    <source>
        <dbReference type="ARBA" id="ARBA00001947"/>
    </source>
</evidence>
<dbReference type="Pfam" id="PF01546">
    <property type="entry name" value="Peptidase_M20"/>
    <property type="match status" value="1"/>
</dbReference>
<gene>
    <name evidence="9" type="ORF">P7D85_13765</name>
</gene>
<dbReference type="InterPro" id="IPR011650">
    <property type="entry name" value="Peptidase_M20_dimer"/>
</dbReference>
<comment type="cofactor">
    <cofactor evidence="1">
        <name>Zn(2+)</name>
        <dbReference type="ChEBI" id="CHEBI:29105"/>
    </cofactor>
</comment>
<keyword evidence="10" id="KW-1185">Reference proteome</keyword>
<organism evidence="9 10">
    <name type="scientific">Enterococcus hulanensis</name>
    <dbReference type="NCBI Taxonomy" id="2559929"/>
    <lineage>
        <taxon>Bacteria</taxon>
        <taxon>Bacillati</taxon>
        <taxon>Bacillota</taxon>
        <taxon>Bacilli</taxon>
        <taxon>Lactobacillales</taxon>
        <taxon>Enterococcaceae</taxon>
        <taxon>Enterococcus</taxon>
    </lineage>
</organism>
<dbReference type="InterPro" id="IPR001261">
    <property type="entry name" value="ArgE/DapE_CS"/>
</dbReference>
<accession>A0ABU3F132</accession>
<evidence type="ECO:0000313" key="10">
    <source>
        <dbReference type="Proteomes" id="UP001252875"/>
    </source>
</evidence>
<dbReference type="Pfam" id="PF07687">
    <property type="entry name" value="M20_dimer"/>
    <property type="match status" value="1"/>
</dbReference>
<dbReference type="InterPro" id="IPR036264">
    <property type="entry name" value="Bact_exopeptidase_dim_dom"/>
</dbReference>
<evidence type="ECO:0000256" key="2">
    <source>
        <dbReference type="ARBA" id="ARBA00022670"/>
    </source>
</evidence>
<evidence type="ECO:0000313" key="9">
    <source>
        <dbReference type="EMBL" id="MDT2600848.1"/>
    </source>
</evidence>
<keyword evidence="2" id="KW-0645">Protease</keyword>
<dbReference type="NCBIfam" id="TIGR01883">
    <property type="entry name" value="PepT-like"/>
    <property type="match status" value="1"/>
</dbReference>
<dbReference type="Gene3D" id="3.30.70.360">
    <property type="match status" value="1"/>
</dbReference>
<proteinExistence type="inferred from homology"/>
<dbReference type="Gene3D" id="3.40.630.10">
    <property type="entry name" value="Zn peptidases"/>
    <property type="match status" value="1"/>
</dbReference>
<dbReference type="RefSeq" id="WP_311823032.1">
    <property type="nucleotide sequence ID" value="NZ_JARPYF010000008.1"/>
</dbReference>
<evidence type="ECO:0000256" key="6">
    <source>
        <dbReference type="ARBA" id="ARBA00023049"/>
    </source>
</evidence>
<dbReference type="InterPro" id="IPR010162">
    <property type="entry name" value="PepT-like"/>
</dbReference>
<dbReference type="Proteomes" id="UP001252875">
    <property type="component" value="Unassembled WGS sequence"/>
</dbReference>
<dbReference type="PANTHER" id="PTHR42994:SF2">
    <property type="entry name" value="PEPTIDASE"/>
    <property type="match status" value="1"/>
</dbReference>
<dbReference type="EMBL" id="JARPYI010000008">
    <property type="protein sequence ID" value="MDT2600848.1"/>
    <property type="molecule type" value="Genomic_DNA"/>
</dbReference>
<comment type="similarity">
    <text evidence="7">Belongs to the peptidase M42 family.</text>
</comment>
<evidence type="ECO:0000259" key="8">
    <source>
        <dbReference type="Pfam" id="PF07687"/>
    </source>
</evidence>
<feature type="domain" description="Peptidase M20 dimerisation" evidence="8">
    <location>
        <begin position="177"/>
        <end position="269"/>
    </location>
</feature>
<keyword evidence="3" id="KW-0479">Metal-binding</keyword>
<dbReference type="InterPro" id="IPR002933">
    <property type="entry name" value="Peptidase_M20"/>
</dbReference>
<name>A0ABU3F132_9ENTE</name>
<keyword evidence="6" id="KW-0482">Metalloprotease</keyword>
<dbReference type="SUPFAM" id="SSF53187">
    <property type="entry name" value="Zn-dependent exopeptidases"/>
    <property type="match status" value="1"/>
</dbReference>
<reference evidence="9 10" key="1">
    <citation type="submission" date="2023-03" db="EMBL/GenBank/DDBJ databases">
        <authorList>
            <person name="Shen W."/>
            <person name="Cai J."/>
        </authorList>
    </citation>
    <scope>NUCLEOTIDE SEQUENCE [LARGE SCALE GENOMIC DNA]</scope>
    <source>
        <strain evidence="9 10">D6-4</strain>
    </source>
</reference>
<evidence type="ECO:0000256" key="5">
    <source>
        <dbReference type="ARBA" id="ARBA00022833"/>
    </source>
</evidence>